<evidence type="ECO:0000256" key="3">
    <source>
        <dbReference type="ARBA" id="ARBA00022884"/>
    </source>
</evidence>
<evidence type="ECO:0000256" key="1">
    <source>
        <dbReference type="ARBA" id="ARBA00008563"/>
    </source>
</evidence>
<dbReference type="EMBL" id="MHNN01000005">
    <property type="protein sequence ID" value="OGZ46869.1"/>
    <property type="molecule type" value="Genomic_DNA"/>
</dbReference>
<dbReference type="PANTHER" id="PTHR21349">
    <property type="entry name" value="50S RIBOSOMAL PROTEIN L21"/>
    <property type="match status" value="1"/>
</dbReference>
<proteinExistence type="inferred from homology"/>
<dbReference type="SUPFAM" id="SSF141091">
    <property type="entry name" value="L21p-like"/>
    <property type="match status" value="1"/>
</dbReference>
<reference evidence="8 9" key="1">
    <citation type="journal article" date="2016" name="Nat. Commun.">
        <title>Thousands of microbial genomes shed light on interconnected biogeochemical processes in an aquifer system.</title>
        <authorList>
            <person name="Anantharaman K."/>
            <person name="Brown C.T."/>
            <person name="Hug L.A."/>
            <person name="Sharon I."/>
            <person name="Castelle C.J."/>
            <person name="Probst A.J."/>
            <person name="Thomas B.C."/>
            <person name="Singh A."/>
            <person name="Wilkins M.J."/>
            <person name="Karaoz U."/>
            <person name="Brodie E.L."/>
            <person name="Williams K.H."/>
            <person name="Hubbard S.S."/>
            <person name="Banfield J.F."/>
        </authorList>
    </citation>
    <scope>NUCLEOTIDE SEQUENCE [LARGE SCALE GENOMIC DNA]</scope>
</reference>
<dbReference type="InterPro" id="IPR028909">
    <property type="entry name" value="bL21-like"/>
</dbReference>
<dbReference type="InterPro" id="IPR018258">
    <property type="entry name" value="Ribosomal_bL21_CS"/>
</dbReference>
<dbReference type="PANTHER" id="PTHR21349:SF0">
    <property type="entry name" value="LARGE RIBOSOMAL SUBUNIT PROTEIN BL21M"/>
    <property type="match status" value="1"/>
</dbReference>
<dbReference type="GO" id="GO:0019843">
    <property type="term" value="F:rRNA binding"/>
    <property type="evidence" value="ECO:0007669"/>
    <property type="project" value="UniProtKB-UniRule"/>
</dbReference>
<accession>A0A1G2G9E3</accession>
<evidence type="ECO:0000256" key="4">
    <source>
        <dbReference type="ARBA" id="ARBA00022980"/>
    </source>
</evidence>
<dbReference type="GO" id="GO:1990904">
    <property type="term" value="C:ribonucleoprotein complex"/>
    <property type="evidence" value="ECO:0007669"/>
    <property type="project" value="UniProtKB-KW"/>
</dbReference>
<keyword evidence="5 6" id="KW-0687">Ribonucleoprotein</keyword>
<keyword evidence="3 6" id="KW-0694">RNA-binding</keyword>
<keyword evidence="4 6" id="KW-0689">Ribosomal protein</keyword>
<sequence>MSFAVIKTGGKQYVVEPGKKLKIEKLPMEEGTDFSFDEVLLVSGEEDAKIGTPLVEGATVAAKVLRHARARKITNLRYHSKTRHRRKQGHRQHFTEVEITKIGA</sequence>
<dbReference type="Proteomes" id="UP000176576">
    <property type="component" value="Unassembled WGS sequence"/>
</dbReference>
<evidence type="ECO:0000256" key="7">
    <source>
        <dbReference type="RuleBase" id="RU000562"/>
    </source>
</evidence>
<evidence type="ECO:0000313" key="9">
    <source>
        <dbReference type="Proteomes" id="UP000176576"/>
    </source>
</evidence>
<dbReference type="InterPro" id="IPR036164">
    <property type="entry name" value="bL21-like_sf"/>
</dbReference>
<comment type="subunit">
    <text evidence="6">Part of the 50S ribosomal subunit. Contacts protein L20.</text>
</comment>
<dbReference type="HAMAP" id="MF_01363">
    <property type="entry name" value="Ribosomal_bL21"/>
    <property type="match status" value="1"/>
</dbReference>
<name>A0A1G2G9E3_9BACT</name>
<protein>
    <recommendedName>
        <fullName evidence="6">Large ribosomal subunit protein bL21</fullName>
    </recommendedName>
</protein>
<dbReference type="Pfam" id="PF00829">
    <property type="entry name" value="Ribosomal_L21p"/>
    <property type="match status" value="1"/>
</dbReference>
<comment type="similarity">
    <text evidence="1 6 7">Belongs to the bacterial ribosomal protein bL21 family.</text>
</comment>
<comment type="caution">
    <text evidence="8">The sequence shown here is derived from an EMBL/GenBank/DDBJ whole genome shotgun (WGS) entry which is preliminary data.</text>
</comment>
<dbReference type="InterPro" id="IPR001787">
    <property type="entry name" value="Ribosomal_bL21"/>
</dbReference>
<evidence type="ECO:0000313" key="8">
    <source>
        <dbReference type="EMBL" id="OGZ46869.1"/>
    </source>
</evidence>
<evidence type="ECO:0000256" key="6">
    <source>
        <dbReference type="HAMAP-Rule" id="MF_01363"/>
    </source>
</evidence>
<dbReference type="AlphaFoldDB" id="A0A1G2G9E3"/>
<keyword evidence="2 6" id="KW-0699">rRNA-binding</keyword>
<comment type="function">
    <text evidence="6 7">This protein binds to 23S rRNA in the presence of protein L20.</text>
</comment>
<gene>
    <name evidence="6" type="primary">rplU</name>
    <name evidence="8" type="ORF">A3J54_00205</name>
</gene>
<evidence type="ECO:0000256" key="5">
    <source>
        <dbReference type="ARBA" id="ARBA00023274"/>
    </source>
</evidence>
<dbReference type="NCBIfam" id="TIGR00061">
    <property type="entry name" value="L21"/>
    <property type="match status" value="1"/>
</dbReference>
<dbReference type="GO" id="GO:0005737">
    <property type="term" value="C:cytoplasm"/>
    <property type="evidence" value="ECO:0007669"/>
    <property type="project" value="UniProtKB-ARBA"/>
</dbReference>
<dbReference type="STRING" id="1802117.A3J54_00205"/>
<dbReference type="PROSITE" id="PS01169">
    <property type="entry name" value="RIBOSOMAL_L21"/>
    <property type="match status" value="1"/>
</dbReference>
<dbReference type="GO" id="GO:0005840">
    <property type="term" value="C:ribosome"/>
    <property type="evidence" value="ECO:0007669"/>
    <property type="project" value="UniProtKB-KW"/>
</dbReference>
<evidence type="ECO:0000256" key="2">
    <source>
        <dbReference type="ARBA" id="ARBA00022730"/>
    </source>
</evidence>
<dbReference type="GO" id="GO:0003735">
    <property type="term" value="F:structural constituent of ribosome"/>
    <property type="evidence" value="ECO:0007669"/>
    <property type="project" value="InterPro"/>
</dbReference>
<organism evidence="8 9">
    <name type="scientific">Candidatus Ryanbacteria bacterium RIFCSPHIGHO2_02_FULL_45_13b</name>
    <dbReference type="NCBI Taxonomy" id="1802117"/>
    <lineage>
        <taxon>Bacteria</taxon>
        <taxon>Candidatus Ryaniibacteriota</taxon>
    </lineage>
</organism>
<dbReference type="GO" id="GO:0006412">
    <property type="term" value="P:translation"/>
    <property type="evidence" value="ECO:0007669"/>
    <property type="project" value="UniProtKB-UniRule"/>
</dbReference>